<keyword evidence="12" id="KW-1208">Phospholipid metabolism</keyword>
<evidence type="ECO:0000256" key="12">
    <source>
        <dbReference type="ARBA" id="ARBA00023264"/>
    </source>
</evidence>
<dbReference type="InterPro" id="IPR045540">
    <property type="entry name" value="YegS/DAGK_C"/>
</dbReference>
<keyword evidence="6" id="KW-0547">Nucleotide-binding</keyword>
<evidence type="ECO:0000313" key="15">
    <source>
        <dbReference type="Proteomes" id="UP000718281"/>
    </source>
</evidence>
<evidence type="ECO:0000256" key="1">
    <source>
        <dbReference type="ARBA" id="ARBA00001946"/>
    </source>
</evidence>
<evidence type="ECO:0000256" key="10">
    <source>
        <dbReference type="ARBA" id="ARBA00023098"/>
    </source>
</evidence>
<evidence type="ECO:0000256" key="9">
    <source>
        <dbReference type="ARBA" id="ARBA00022842"/>
    </source>
</evidence>
<sequence>MRRIGLYANPVSGRGRSETAAAQLRGILADSGHIVLDITAQSAAEGRVRTFDAVRSGAIDALVVAGGDGTANLGANACAGTDIPLVVLPAGTGNDNARSLGMPRKDIPAIARLISDGQTRRIDAGRCVTADGELWWLGVLGGGFDTLVNTRGRSLTALHGTPRYLAAVALELPRFTGIPYVVQVDDQRIETEAMLVAVANGGTFGGGMKVCPDASMTDGLFDVMILHKIGRGEFLRIFPRVFSGGHVSHPAVEILRGRRVHLEADGIDSQADGEDFLPLPVDLEVVPGALAVVAP</sequence>
<comment type="similarity">
    <text evidence="2">Belongs to the diacylglycerol/lipid kinase family.</text>
</comment>
<dbReference type="SUPFAM" id="SSF111331">
    <property type="entry name" value="NAD kinase/diacylglycerol kinase-like"/>
    <property type="match status" value="1"/>
</dbReference>
<evidence type="ECO:0000256" key="2">
    <source>
        <dbReference type="ARBA" id="ARBA00005983"/>
    </source>
</evidence>
<dbReference type="GO" id="GO:0005886">
    <property type="term" value="C:plasma membrane"/>
    <property type="evidence" value="ECO:0007669"/>
    <property type="project" value="TreeGrafter"/>
</dbReference>
<evidence type="ECO:0000256" key="7">
    <source>
        <dbReference type="ARBA" id="ARBA00022777"/>
    </source>
</evidence>
<name>A0A934X357_9MICO</name>
<dbReference type="GO" id="GO:0004143">
    <property type="term" value="F:ATP-dependent diacylglycerol kinase activity"/>
    <property type="evidence" value="ECO:0007669"/>
    <property type="project" value="TreeGrafter"/>
</dbReference>
<dbReference type="PANTHER" id="PTHR12358:SF106">
    <property type="entry name" value="LIPID KINASE YEGS"/>
    <property type="match status" value="1"/>
</dbReference>
<accession>A0A934X357</accession>
<evidence type="ECO:0000256" key="8">
    <source>
        <dbReference type="ARBA" id="ARBA00022840"/>
    </source>
</evidence>
<dbReference type="Gene3D" id="3.40.50.10330">
    <property type="entry name" value="Probable inorganic polyphosphate/atp-NAD kinase, domain 1"/>
    <property type="match status" value="1"/>
</dbReference>
<keyword evidence="7 14" id="KW-0418">Kinase</keyword>
<dbReference type="EMBL" id="JADIXZ010000003">
    <property type="protein sequence ID" value="MBK6300146.1"/>
    <property type="molecule type" value="Genomic_DNA"/>
</dbReference>
<comment type="cofactor">
    <cofactor evidence="1">
        <name>Mg(2+)</name>
        <dbReference type="ChEBI" id="CHEBI:18420"/>
    </cofactor>
</comment>
<keyword evidence="9" id="KW-0460">Magnesium</keyword>
<comment type="caution">
    <text evidence="14">The sequence shown here is derived from an EMBL/GenBank/DDBJ whole genome shotgun (WGS) entry which is preliminary data.</text>
</comment>
<dbReference type="Pfam" id="PF00781">
    <property type="entry name" value="DAGK_cat"/>
    <property type="match status" value="1"/>
</dbReference>
<evidence type="ECO:0000256" key="5">
    <source>
        <dbReference type="ARBA" id="ARBA00022723"/>
    </source>
</evidence>
<dbReference type="InterPro" id="IPR050187">
    <property type="entry name" value="Lipid_Phosphate_FormReg"/>
</dbReference>
<keyword evidence="5" id="KW-0479">Metal-binding</keyword>
<dbReference type="InterPro" id="IPR001206">
    <property type="entry name" value="Diacylglycerol_kinase_cat_dom"/>
</dbReference>
<dbReference type="PROSITE" id="PS50146">
    <property type="entry name" value="DAGK"/>
    <property type="match status" value="1"/>
</dbReference>
<proteinExistence type="inferred from homology"/>
<organism evidence="14 15">
    <name type="scientific">Candidatus Phosphoribacter hodrii</name>
    <dbReference type="NCBI Taxonomy" id="2953743"/>
    <lineage>
        <taxon>Bacteria</taxon>
        <taxon>Bacillati</taxon>
        <taxon>Actinomycetota</taxon>
        <taxon>Actinomycetes</taxon>
        <taxon>Micrococcales</taxon>
        <taxon>Dermatophilaceae</taxon>
        <taxon>Candidatus Phosphoribacter</taxon>
    </lineage>
</organism>
<evidence type="ECO:0000256" key="4">
    <source>
        <dbReference type="ARBA" id="ARBA00022679"/>
    </source>
</evidence>
<dbReference type="SMART" id="SM00046">
    <property type="entry name" value="DAGKc"/>
    <property type="match status" value="1"/>
</dbReference>
<keyword evidence="11" id="KW-0594">Phospholipid biosynthesis</keyword>
<reference evidence="14 15" key="1">
    <citation type="submission" date="2020-10" db="EMBL/GenBank/DDBJ databases">
        <title>Connecting structure to function with the recovery of over 1000 high-quality activated sludge metagenome-assembled genomes encoding full-length rRNA genes using long-read sequencing.</title>
        <authorList>
            <person name="Singleton C.M."/>
            <person name="Petriglieri F."/>
            <person name="Kristensen J.M."/>
            <person name="Kirkegaard R.H."/>
            <person name="Michaelsen T.Y."/>
            <person name="Andersen M.H."/>
            <person name="Karst S.M."/>
            <person name="Dueholm M.S."/>
            <person name="Nielsen P.H."/>
            <person name="Albertsen M."/>
        </authorList>
    </citation>
    <scope>NUCLEOTIDE SEQUENCE [LARGE SCALE GENOMIC DNA]</scope>
    <source>
        <strain evidence="14">AalE_18-Q3-R2-46_BAT3C.188</strain>
    </source>
</reference>
<keyword evidence="10" id="KW-0443">Lipid metabolism</keyword>
<dbReference type="InterPro" id="IPR005218">
    <property type="entry name" value="Diacylglycerol/lipid_kinase"/>
</dbReference>
<keyword evidence="4" id="KW-0808">Transferase</keyword>
<dbReference type="PANTHER" id="PTHR12358">
    <property type="entry name" value="SPHINGOSINE KINASE"/>
    <property type="match status" value="1"/>
</dbReference>
<dbReference type="Pfam" id="PF19279">
    <property type="entry name" value="YegS_C"/>
    <property type="match status" value="1"/>
</dbReference>
<dbReference type="GO" id="GO:0005524">
    <property type="term" value="F:ATP binding"/>
    <property type="evidence" value="ECO:0007669"/>
    <property type="project" value="UniProtKB-KW"/>
</dbReference>
<dbReference type="Proteomes" id="UP000718281">
    <property type="component" value="Unassembled WGS sequence"/>
</dbReference>
<evidence type="ECO:0000256" key="6">
    <source>
        <dbReference type="ARBA" id="ARBA00022741"/>
    </source>
</evidence>
<evidence type="ECO:0000256" key="3">
    <source>
        <dbReference type="ARBA" id="ARBA00022516"/>
    </source>
</evidence>
<evidence type="ECO:0000313" key="14">
    <source>
        <dbReference type="EMBL" id="MBK6300146.1"/>
    </source>
</evidence>
<dbReference type="InterPro" id="IPR016064">
    <property type="entry name" value="NAD/diacylglycerol_kinase_sf"/>
</dbReference>
<dbReference type="GO" id="GO:0046872">
    <property type="term" value="F:metal ion binding"/>
    <property type="evidence" value="ECO:0007669"/>
    <property type="project" value="UniProtKB-KW"/>
</dbReference>
<dbReference type="GO" id="GO:0008654">
    <property type="term" value="P:phospholipid biosynthetic process"/>
    <property type="evidence" value="ECO:0007669"/>
    <property type="project" value="UniProtKB-KW"/>
</dbReference>
<protein>
    <submittedName>
        <fullName evidence="14">YegS/Rv2252/BmrU family lipid kinase</fullName>
    </submittedName>
</protein>
<evidence type="ECO:0000259" key="13">
    <source>
        <dbReference type="PROSITE" id="PS50146"/>
    </source>
</evidence>
<keyword evidence="8" id="KW-0067">ATP-binding</keyword>
<keyword evidence="3" id="KW-0444">Lipid biosynthesis</keyword>
<evidence type="ECO:0000256" key="11">
    <source>
        <dbReference type="ARBA" id="ARBA00023209"/>
    </source>
</evidence>
<dbReference type="Gene3D" id="2.60.200.40">
    <property type="match status" value="1"/>
</dbReference>
<dbReference type="AlphaFoldDB" id="A0A934X357"/>
<gene>
    <name evidence="14" type="ORF">IPF40_03530</name>
</gene>
<dbReference type="InterPro" id="IPR017438">
    <property type="entry name" value="ATP-NAD_kinase_N"/>
</dbReference>
<feature type="domain" description="DAGKc" evidence="13">
    <location>
        <begin position="1"/>
        <end position="131"/>
    </location>
</feature>
<dbReference type="NCBIfam" id="TIGR00147">
    <property type="entry name" value="YegS/Rv2252/BmrU family lipid kinase"/>
    <property type="match status" value="1"/>
</dbReference>